<dbReference type="SMART" id="SM01000">
    <property type="entry name" value="Aha1_N"/>
    <property type="match status" value="1"/>
</dbReference>
<dbReference type="EMBL" id="HBGD01006221">
    <property type="protein sequence ID" value="CAD9081924.1"/>
    <property type="molecule type" value="Transcribed_RNA"/>
</dbReference>
<organism evidence="4">
    <name type="scientific">Percolomonas cosmopolitus</name>
    <dbReference type="NCBI Taxonomy" id="63605"/>
    <lineage>
        <taxon>Eukaryota</taxon>
        <taxon>Discoba</taxon>
        <taxon>Heterolobosea</taxon>
        <taxon>Tetramitia</taxon>
        <taxon>Eutetramitia</taxon>
        <taxon>Percolomonadidae</taxon>
        <taxon>Percolomonas</taxon>
    </lineage>
</organism>
<dbReference type="SUPFAM" id="SSF55961">
    <property type="entry name" value="Bet v1-like"/>
    <property type="match status" value="1"/>
</dbReference>
<dbReference type="Pfam" id="PF08327">
    <property type="entry name" value="AHSA1"/>
    <property type="match status" value="1"/>
</dbReference>
<dbReference type="Gene3D" id="3.30.530.20">
    <property type="match status" value="1"/>
</dbReference>
<dbReference type="SUPFAM" id="SSF103111">
    <property type="entry name" value="Activator of Hsp90 ATPase, Aha1"/>
    <property type="match status" value="1"/>
</dbReference>
<comment type="similarity">
    <text evidence="1">Belongs to the AHA1 family.</text>
</comment>
<dbReference type="Gene3D" id="3.15.10.20">
    <property type="entry name" value="Activator of Hsp90 ATPase Aha1, N-terminal domain"/>
    <property type="match status" value="1"/>
</dbReference>
<evidence type="ECO:0000259" key="3">
    <source>
        <dbReference type="SMART" id="SM01000"/>
    </source>
</evidence>
<dbReference type="CDD" id="cd08892">
    <property type="entry name" value="SRPBCC_Aha1"/>
    <property type="match status" value="1"/>
</dbReference>
<gene>
    <name evidence="4" type="ORF">PCOS0759_LOCUS5164</name>
</gene>
<feature type="region of interest" description="Disordered" evidence="2">
    <location>
        <begin position="177"/>
        <end position="214"/>
    </location>
</feature>
<dbReference type="InterPro" id="IPR013538">
    <property type="entry name" value="ASHA1/2-like_C"/>
</dbReference>
<evidence type="ECO:0000313" key="4">
    <source>
        <dbReference type="EMBL" id="CAD9081924.1"/>
    </source>
</evidence>
<evidence type="ECO:0000256" key="2">
    <source>
        <dbReference type="SAM" id="MobiDB-lite"/>
    </source>
</evidence>
<protein>
    <recommendedName>
        <fullName evidence="3">Activator of Hsp90 ATPase AHSA1-like N-terminal domain-containing protein</fullName>
    </recommendedName>
</protein>
<feature type="domain" description="Activator of Hsp90 ATPase AHSA1-like N-terminal" evidence="3">
    <location>
        <begin position="31"/>
        <end position="162"/>
    </location>
</feature>
<dbReference type="GO" id="GO:0006457">
    <property type="term" value="P:protein folding"/>
    <property type="evidence" value="ECO:0007669"/>
    <property type="project" value="TreeGrafter"/>
</dbReference>
<accession>A0A7S1KQP2</accession>
<proteinExistence type="inferred from homology"/>
<reference evidence="4" key="1">
    <citation type="submission" date="2021-01" db="EMBL/GenBank/DDBJ databases">
        <authorList>
            <person name="Corre E."/>
            <person name="Pelletier E."/>
            <person name="Niang G."/>
            <person name="Scheremetjew M."/>
            <person name="Finn R."/>
            <person name="Kale V."/>
            <person name="Holt S."/>
            <person name="Cochrane G."/>
            <person name="Meng A."/>
            <person name="Brown T."/>
            <person name="Cohen L."/>
        </authorList>
    </citation>
    <scope>NUCLEOTIDE SEQUENCE</scope>
    <source>
        <strain evidence="4">WS</strain>
    </source>
</reference>
<dbReference type="Pfam" id="PF09229">
    <property type="entry name" value="Aha1_N"/>
    <property type="match status" value="1"/>
</dbReference>
<name>A0A7S1KQP2_9EUKA</name>
<dbReference type="GO" id="GO:0051087">
    <property type="term" value="F:protein-folding chaperone binding"/>
    <property type="evidence" value="ECO:0007669"/>
    <property type="project" value="InterPro"/>
</dbReference>
<evidence type="ECO:0000256" key="1">
    <source>
        <dbReference type="ARBA" id="ARBA00006817"/>
    </source>
</evidence>
<dbReference type="InterPro" id="IPR023393">
    <property type="entry name" value="START-like_dom_sf"/>
</dbReference>
<dbReference type="PANTHER" id="PTHR13009">
    <property type="entry name" value="HEAT SHOCK PROTEIN 90 HSP90 CO-CHAPERONE AHA-1"/>
    <property type="match status" value="1"/>
</dbReference>
<dbReference type="PANTHER" id="PTHR13009:SF22">
    <property type="entry name" value="LD43819P"/>
    <property type="match status" value="1"/>
</dbReference>
<dbReference type="InterPro" id="IPR015310">
    <property type="entry name" value="AHSA1-like_N"/>
</dbReference>
<dbReference type="GO" id="GO:0001671">
    <property type="term" value="F:ATPase activator activity"/>
    <property type="evidence" value="ECO:0007669"/>
    <property type="project" value="InterPro"/>
</dbReference>
<sequence length="349" mass="39364">MSDPIYKEDDRWIVNDLGEEGRNIGGWHWEEIKALPFVKARLPELFCVADKPLYIDDGITVWVKDIKEVKGEATVTNRKRKIAAFYEFQIRMTYEAKSVDGKTEKGEIHVPDISDENDLDEFVVKVTVKEGSGEGKKAILDKKRADKPLREKMVNLLTGLKQGAGIKFNYGSAEDSVRTSAQSESKKAPTQPAVKMTETKTAPESTSNASSSSTSTCTVTLKEEFLAPPGHIYDCFVDPKRVQIYTNSRAEVNAHLGGHFSLLNGSIEGTFIELEHNKKIVQKWRFSSWPKDVNTTLTLNFEDNSGKTILHLRQTGVPRSDEDRIKAGWRNQFFLRIKGVFHYGSITPY</sequence>
<dbReference type="AlphaFoldDB" id="A0A7S1KQP2"/>
<dbReference type="InterPro" id="IPR036338">
    <property type="entry name" value="Aha1"/>
</dbReference>
<dbReference type="GO" id="GO:0005829">
    <property type="term" value="C:cytosol"/>
    <property type="evidence" value="ECO:0007669"/>
    <property type="project" value="TreeGrafter"/>
</dbReference>
<feature type="compositionally biased region" description="Low complexity" evidence="2">
    <location>
        <begin position="205"/>
        <end position="214"/>
    </location>
</feature>